<keyword evidence="4 6" id="KW-1133">Transmembrane helix</keyword>
<feature type="transmembrane region" description="Helical" evidence="6">
    <location>
        <begin position="167"/>
        <end position="187"/>
    </location>
</feature>
<sequence length="188" mass="20071">MELIVAVFMAVFFAEMGDKTQLTTLIMSGCPFPRQVFLGAISALFLVTAMAVGAGRVVFELVPENIIVLTGGIFFLAVGIVAFFSRGSAEEDQRAIDCEKKAFTLTFSLVFLAEMGDKTQLTVMSFAAVSGRPLAVLAAAMAAQSINHGLAAFMGSKLLSRIPHRTVKTLSALIFLGLGILIIAFSWL</sequence>
<dbReference type="GO" id="GO:0016020">
    <property type="term" value="C:membrane"/>
    <property type="evidence" value="ECO:0007669"/>
    <property type="project" value="UniProtKB-SubCell"/>
</dbReference>
<dbReference type="InterPro" id="IPR001727">
    <property type="entry name" value="GDT1-like"/>
</dbReference>
<dbReference type="Proteomes" id="UP000199476">
    <property type="component" value="Unassembled WGS sequence"/>
</dbReference>
<dbReference type="AlphaFoldDB" id="A0A1G9H402"/>
<comment type="subcellular location">
    <subcellularLocation>
        <location evidence="1 6">Membrane</location>
        <topology evidence="1 6">Multi-pass membrane protein</topology>
    </subcellularLocation>
</comment>
<keyword evidence="5 6" id="KW-0472">Membrane</keyword>
<dbReference type="STRING" id="321763.SAMN04488692_10195"/>
<evidence type="ECO:0000256" key="6">
    <source>
        <dbReference type="RuleBase" id="RU365102"/>
    </source>
</evidence>
<dbReference type="GO" id="GO:0046873">
    <property type="term" value="F:metal ion transmembrane transporter activity"/>
    <property type="evidence" value="ECO:0007669"/>
    <property type="project" value="InterPro"/>
</dbReference>
<comment type="caution">
    <text evidence="6">Lacks conserved residue(s) required for the propagation of feature annotation.</text>
</comment>
<evidence type="ECO:0000256" key="5">
    <source>
        <dbReference type="ARBA" id="ARBA00023136"/>
    </source>
</evidence>
<feature type="transmembrane region" description="Helical" evidence="6">
    <location>
        <begin position="36"/>
        <end position="59"/>
    </location>
</feature>
<keyword evidence="8" id="KW-1185">Reference proteome</keyword>
<evidence type="ECO:0000256" key="1">
    <source>
        <dbReference type="ARBA" id="ARBA00004141"/>
    </source>
</evidence>
<keyword evidence="3 6" id="KW-0812">Transmembrane</keyword>
<dbReference type="PANTHER" id="PTHR12608">
    <property type="entry name" value="TRANSMEMBRANE PROTEIN HTP-1 RELATED"/>
    <property type="match status" value="1"/>
</dbReference>
<evidence type="ECO:0000256" key="2">
    <source>
        <dbReference type="ARBA" id="ARBA00009190"/>
    </source>
</evidence>
<reference evidence="7 8" key="1">
    <citation type="submission" date="2016-10" db="EMBL/GenBank/DDBJ databases">
        <authorList>
            <person name="de Groot N.N."/>
        </authorList>
    </citation>
    <scope>NUCLEOTIDE SEQUENCE [LARGE SCALE GENOMIC DNA]</scope>
    <source>
        <strain evidence="7 8">SLAS-1</strain>
    </source>
</reference>
<comment type="similarity">
    <text evidence="2 6">Belongs to the GDT1 family.</text>
</comment>
<dbReference type="OrthoDB" id="9801356at2"/>
<dbReference type="RefSeq" id="WP_089757589.1">
    <property type="nucleotide sequence ID" value="NZ_FNGO01000001.1"/>
</dbReference>
<gene>
    <name evidence="7" type="ORF">SAMN04488692_10195</name>
</gene>
<evidence type="ECO:0000256" key="4">
    <source>
        <dbReference type="ARBA" id="ARBA00022989"/>
    </source>
</evidence>
<protein>
    <recommendedName>
        <fullName evidence="6">GDT1 family protein</fullName>
    </recommendedName>
</protein>
<evidence type="ECO:0000256" key="3">
    <source>
        <dbReference type="ARBA" id="ARBA00022692"/>
    </source>
</evidence>
<evidence type="ECO:0000313" key="7">
    <source>
        <dbReference type="EMBL" id="SDL07708.1"/>
    </source>
</evidence>
<dbReference type="EMBL" id="FNGO01000001">
    <property type="protein sequence ID" value="SDL07708.1"/>
    <property type="molecule type" value="Genomic_DNA"/>
</dbReference>
<dbReference type="PANTHER" id="PTHR12608:SF1">
    <property type="entry name" value="TRANSMEMBRANE PROTEIN 165"/>
    <property type="match status" value="1"/>
</dbReference>
<name>A0A1G9H402_9FIRM</name>
<feature type="transmembrane region" description="Helical" evidence="6">
    <location>
        <begin position="66"/>
        <end position="84"/>
    </location>
</feature>
<dbReference type="Pfam" id="PF01169">
    <property type="entry name" value="GDT1"/>
    <property type="match status" value="2"/>
</dbReference>
<evidence type="ECO:0000313" key="8">
    <source>
        <dbReference type="Proteomes" id="UP000199476"/>
    </source>
</evidence>
<proteinExistence type="inferred from homology"/>
<accession>A0A1G9H402</accession>
<organism evidence="7 8">
    <name type="scientific">Halarsenatibacter silvermanii</name>
    <dbReference type="NCBI Taxonomy" id="321763"/>
    <lineage>
        <taxon>Bacteria</taxon>
        <taxon>Bacillati</taxon>
        <taxon>Bacillota</taxon>
        <taxon>Clostridia</taxon>
        <taxon>Halanaerobiales</taxon>
        <taxon>Halarsenatibacteraceae</taxon>
        <taxon>Halarsenatibacter</taxon>
    </lineage>
</organism>